<comment type="cofactor">
    <cofactor evidence="1">
        <name>[4Fe-4S] cluster</name>
        <dbReference type="ChEBI" id="CHEBI:49883"/>
    </cofactor>
</comment>
<dbReference type="Proteomes" id="UP001196980">
    <property type="component" value="Unassembled WGS sequence"/>
</dbReference>
<protein>
    <submittedName>
        <fullName evidence="2">SPASM domain-containing protein</fullName>
    </submittedName>
</protein>
<accession>A0ABS6RX97</accession>
<comment type="caution">
    <text evidence="2">The sequence shown here is derived from an EMBL/GenBank/DDBJ whole genome shotgun (WGS) entry which is preliminary data.</text>
</comment>
<evidence type="ECO:0000313" key="2">
    <source>
        <dbReference type="EMBL" id="MBV6341241.1"/>
    </source>
</evidence>
<name>A0ABS6RX97_9BACT</name>
<dbReference type="NCBIfam" id="TIGR04085">
    <property type="entry name" value="rSAM_more_4Fe4S"/>
    <property type="match status" value="1"/>
</dbReference>
<dbReference type="InterPro" id="IPR023885">
    <property type="entry name" value="4Fe4S-binding_SPASM_dom"/>
</dbReference>
<gene>
    <name evidence="2" type="ORF">HWQ67_06550</name>
</gene>
<organism evidence="2 3">
    <name type="scientific">Candidatus Magnetobacterium casense</name>
    <dbReference type="NCBI Taxonomy" id="1455061"/>
    <lineage>
        <taxon>Bacteria</taxon>
        <taxon>Pseudomonadati</taxon>
        <taxon>Nitrospirota</taxon>
        <taxon>Thermodesulfovibrionia</taxon>
        <taxon>Thermodesulfovibrionales</taxon>
        <taxon>Candidatus Magnetobacteriaceae</taxon>
        <taxon>Candidatus Magnetobacterium</taxon>
    </lineage>
</organism>
<dbReference type="PANTHER" id="PTHR43273">
    <property type="entry name" value="ANAEROBIC SULFATASE-MATURATING ENZYME HOMOLOG ASLB-RELATED"/>
    <property type="match status" value="1"/>
</dbReference>
<proteinExistence type="predicted"/>
<dbReference type="InterPro" id="IPR023867">
    <property type="entry name" value="Sulphatase_maturase_rSAM"/>
</dbReference>
<dbReference type="EMBL" id="JABXWD010000085">
    <property type="protein sequence ID" value="MBV6341241.1"/>
    <property type="molecule type" value="Genomic_DNA"/>
</dbReference>
<reference evidence="2 3" key="1">
    <citation type="journal article" date="2020" name="J Geophys Res Biogeosci">
        <title>Magnetotaxis as an Adaptation to Enable Bacterial Shuttling of Microbial Sulfur and Sulfur Cycling Across Aquatic Oxic#Anoxic Interfaces.</title>
        <authorList>
            <person name="Li J."/>
            <person name="Liu P."/>
            <person name="Wang J."/>
            <person name="Roberts A.P."/>
            <person name="Pan Y."/>
        </authorList>
    </citation>
    <scope>NUCLEOTIDE SEQUENCE [LARGE SCALE GENOMIC DNA]</scope>
    <source>
        <strain evidence="2 3">MYR-1_YQ</strain>
    </source>
</reference>
<dbReference type="RefSeq" id="WP_218251870.1">
    <property type="nucleotide sequence ID" value="NZ_JABXWD010000085.1"/>
</dbReference>
<keyword evidence="3" id="KW-1185">Reference proteome</keyword>
<evidence type="ECO:0000256" key="1">
    <source>
        <dbReference type="ARBA" id="ARBA00001966"/>
    </source>
</evidence>
<dbReference type="PANTHER" id="PTHR43273:SF8">
    <property type="entry name" value="RADICAL SAM DOMAIN PROTEIN"/>
    <property type="match status" value="1"/>
</dbReference>
<sequence length="343" mass="39572">MRGYKWEIAKAAIDYVVKETKKNNSQSITLGFHGGGEPTLNWNILTKAVRYVKNEAHKNSKALHITGSFNGYWTGHNLDFITSNFTEISMSFDGIPIVQNRHRPTKDNTESFSTVTRSLYTFDEKQFNYGIRLTVTEESVNYLEECVSFICERFNPQKIQVEPVFLEGRAIKNVSQIRNLDVFITQFIKSHEIAERHGITLFYSGARIEVLTQRFCLASCRAFVVTPEGDVTTCFETYGRDHPMSERFMVGRYDGNAGFIVDNEKLNKHFSRVVDNIPYCESCYCRWHCAGDCAIKTLSPIETENFVPTERCYINRELTKYLILCKIRKSNELIWMTDKGGNR</sequence>
<evidence type="ECO:0000313" key="3">
    <source>
        <dbReference type="Proteomes" id="UP001196980"/>
    </source>
</evidence>